<keyword evidence="5" id="KW-0675">Receptor</keyword>
<evidence type="ECO:0000313" key="16">
    <source>
        <dbReference type="Proteomes" id="UP000823388"/>
    </source>
</evidence>
<comment type="subcellular location">
    <subcellularLocation>
        <location evidence="1">Membrane</location>
        <topology evidence="1">Single-pass type I membrane protein</topology>
    </subcellularLocation>
</comment>
<feature type="signal peptide" evidence="11">
    <location>
        <begin position="1"/>
        <end position="26"/>
    </location>
</feature>
<dbReference type="SUPFAM" id="SSF56112">
    <property type="entry name" value="Protein kinase-like (PK-like)"/>
    <property type="match status" value="1"/>
</dbReference>
<evidence type="ECO:0000313" key="15">
    <source>
        <dbReference type="EMBL" id="KAG2571418.1"/>
    </source>
</evidence>
<organism evidence="15 16">
    <name type="scientific">Panicum virgatum</name>
    <name type="common">Blackwell switchgrass</name>
    <dbReference type="NCBI Taxonomy" id="38727"/>
    <lineage>
        <taxon>Eukaryota</taxon>
        <taxon>Viridiplantae</taxon>
        <taxon>Streptophyta</taxon>
        <taxon>Embryophyta</taxon>
        <taxon>Tracheophyta</taxon>
        <taxon>Spermatophyta</taxon>
        <taxon>Magnoliopsida</taxon>
        <taxon>Liliopsida</taxon>
        <taxon>Poales</taxon>
        <taxon>Poaceae</taxon>
        <taxon>PACMAD clade</taxon>
        <taxon>Panicoideae</taxon>
        <taxon>Panicodae</taxon>
        <taxon>Paniceae</taxon>
        <taxon>Panicinae</taxon>
        <taxon>Panicum</taxon>
        <taxon>Panicum sect. Hiantes</taxon>
    </lineage>
</organism>
<dbReference type="GO" id="GO:0005524">
    <property type="term" value="F:ATP binding"/>
    <property type="evidence" value="ECO:0007669"/>
    <property type="project" value="UniProtKB-UniRule"/>
</dbReference>
<feature type="domain" description="Apple" evidence="14">
    <location>
        <begin position="324"/>
        <end position="405"/>
    </location>
</feature>
<dbReference type="PROSITE" id="PS50927">
    <property type="entry name" value="BULB_LECTIN"/>
    <property type="match status" value="1"/>
</dbReference>
<dbReference type="Proteomes" id="UP000823388">
    <property type="component" value="Chromosome 7K"/>
</dbReference>
<dbReference type="GO" id="GO:0048544">
    <property type="term" value="P:recognition of pollen"/>
    <property type="evidence" value="ECO:0007669"/>
    <property type="project" value="InterPro"/>
</dbReference>
<dbReference type="Pfam" id="PF00954">
    <property type="entry name" value="S_locus_glycop"/>
    <property type="match status" value="1"/>
</dbReference>
<evidence type="ECO:0000256" key="9">
    <source>
        <dbReference type="SAM" id="MobiDB-lite"/>
    </source>
</evidence>
<evidence type="ECO:0000256" key="6">
    <source>
        <dbReference type="ARBA" id="ARBA00047899"/>
    </source>
</evidence>
<reference evidence="15" key="1">
    <citation type="submission" date="2020-05" db="EMBL/GenBank/DDBJ databases">
        <title>WGS assembly of Panicum virgatum.</title>
        <authorList>
            <person name="Lovell J.T."/>
            <person name="Jenkins J."/>
            <person name="Shu S."/>
            <person name="Juenger T.E."/>
            <person name="Schmutz J."/>
        </authorList>
    </citation>
    <scope>NUCLEOTIDE SEQUENCE</scope>
    <source>
        <strain evidence="15">AP13</strain>
    </source>
</reference>
<dbReference type="InterPro" id="IPR001480">
    <property type="entry name" value="Bulb-type_lectin_dom"/>
</dbReference>
<feature type="transmembrane region" description="Helical" evidence="10">
    <location>
        <begin position="434"/>
        <end position="455"/>
    </location>
</feature>
<keyword evidence="8" id="KW-0067">ATP-binding</keyword>
<dbReference type="PROSITE" id="PS00107">
    <property type="entry name" value="PROTEIN_KINASE_ATP"/>
    <property type="match status" value="1"/>
</dbReference>
<dbReference type="PANTHER" id="PTHR32444">
    <property type="entry name" value="BULB-TYPE LECTIN DOMAIN-CONTAINING PROTEIN"/>
    <property type="match status" value="1"/>
</dbReference>
<dbReference type="SMART" id="SM00473">
    <property type="entry name" value="PAN_AP"/>
    <property type="match status" value="1"/>
</dbReference>
<evidence type="ECO:0000256" key="3">
    <source>
        <dbReference type="ARBA" id="ARBA00022729"/>
    </source>
</evidence>
<dbReference type="Pfam" id="PF00069">
    <property type="entry name" value="Pkinase"/>
    <property type="match status" value="1"/>
</dbReference>
<feature type="binding site" evidence="8">
    <location>
        <position position="527"/>
    </location>
    <ligand>
        <name>ATP</name>
        <dbReference type="ChEBI" id="CHEBI:30616"/>
    </ligand>
</feature>
<sequence>METTTCSHLLGLVVISFILVPPRACGVADTFSKGRNITDNETIVSANGAFTMGFFSPGVSTKRYLGIWFTSPINDNSGVLMVSDTGSLLLLDGSGRIAWSSNSSSTSPVEATLLGIGNLVVRNPGSTTALWHSFAHPSNVMLSGMKVGKDFSSGDEWYLTSWRSAADPSPGAFRRVLDTSGRPDNIVWQGSVKTFRSGPWDGVRFGGIPEVLAYQQGLLEYQMVISPREGTYGHNVKPGAAATYVVLTDTGEVRRLVWDASSRAWQTTYLGPRDVCDAYGKCGAFNLCNVSAAAAAFCGCIRGFGLTSPSRIAGRCQRNVALNCAAGGVGPVSGVKLPDTPNVSVDTGITVEECRARCLANCSCLAYAAADISAGGDGRGCIMWTDHLLDMRYVDRGQDLYLRLAESELPPPPPLALPPPPPPSRSRAFPTGPFIGAVGSLVGILLVAFLVLVVIRRCRRRRPSNTGPTTPDGFIQHTTPAPTVPSSELSSLKKATGDFSESNIIGRGGFGIVYEGHLPDGRKVAVKRLIQSSLTNEGDNAFTREVGVMSKLRHGNLLQLLSYCQDGNERILVYEYMKNKSLNLYIFST</sequence>
<evidence type="ECO:0000256" key="11">
    <source>
        <dbReference type="SAM" id="SignalP"/>
    </source>
</evidence>
<evidence type="ECO:0000259" key="14">
    <source>
        <dbReference type="PROSITE" id="PS50948"/>
    </source>
</evidence>
<dbReference type="Pfam" id="PF01453">
    <property type="entry name" value="B_lectin"/>
    <property type="match status" value="1"/>
</dbReference>
<keyword evidence="8" id="KW-0547">Nucleotide-binding</keyword>
<accession>A0A8T0QDX7</accession>
<proteinExistence type="predicted"/>
<keyword evidence="16" id="KW-1185">Reference proteome</keyword>
<dbReference type="Gene3D" id="3.30.200.20">
    <property type="entry name" value="Phosphorylase Kinase, domain 1"/>
    <property type="match status" value="1"/>
</dbReference>
<dbReference type="InterPro" id="IPR000858">
    <property type="entry name" value="S_locus_glycoprot_dom"/>
</dbReference>
<dbReference type="EC" id="2.7.11.1" evidence="2"/>
<keyword evidence="4" id="KW-1015">Disulfide bond</keyword>
<name>A0A8T0QDX7_PANVG</name>
<dbReference type="InterPro" id="IPR011009">
    <property type="entry name" value="Kinase-like_dom_sf"/>
</dbReference>
<feature type="region of interest" description="Disordered" evidence="9">
    <location>
        <begin position="461"/>
        <end position="489"/>
    </location>
</feature>
<evidence type="ECO:0000256" key="5">
    <source>
        <dbReference type="ARBA" id="ARBA00023170"/>
    </source>
</evidence>
<feature type="chain" id="PRO_5035750821" description="non-specific serine/threonine protein kinase" evidence="11">
    <location>
        <begin position="27"/>
        <end position="589"/>
    </location>
</feature>
<dbReference type="InterPro" id="IPR000719">
    <property type="entry name" value="Prot_kinase_dom"/>
</dbReference>
<evidence type="ECO:0000256" key="7">
    <source>
        <dbReference type="ARBA" id="ARBA00048679"/>
    </source>
</evidence>
<gene>
    <name evidence="15" type="ORF">PVAP13_7KG398500</name>
</gene>
<evidence type="ECO:0000256" key="10">
    <source>
        <dbReference type="SAM" id="Phobius"/>
    </source>
</evidence>
<evidence type="ECO:0000256" key="8">
    <source>
        <dbReference type="PROSITE-ProRule" id="PRU10141"/>
    </source>
</evidence>
<evidence type="ECO:0000256" key="2">
    <source>
        <dbReference type="ARBA" id="ARBA00012513"/>
    </source>
</evidence>
<dbReference type="GO" id="GO:0016020">
    <property type="term" value="C:membrane"/>
    <property type="evidence" value="ECO:0007669"/>
    <property type="project" value="UniProtKB-SubCell"/>
</dbReference>
<dbReference type="PANTHER" id="PTHR32444:SF236">
    <property type="entry name" value="D-MANNOSE BINDING LECTIN FAMILY PROTEIN, EXPRESSED"/>
    <property type="match status" value="1"/>
</dbReference>
<feature type="domain" description="Protein kinase" evidence="12">
    <location>
        <begin position="499"/>
        <end position="589"/>
    </location>
</feature>
<dbReference type="SUPFAM" id="SSF51110">
    <property type="entry name" value="alpha-D-mannose-specific plant lectins"/>
    <property type="match status" value="1"/>
</dbReference>
<keyword evidence="3 11" id="KW-0732">Signal</keyword>
<dbReference type="PROSITE" id="PS50011">
    <property type="entry name" value="PROTEIN_KINASE_DOM"/>
    <property type="match status" value="1"/>
</dbReference>
<comment type="caution">
    <text evidence="15">The sequence shown here is derived from an EMBL/GenBank/DDBJ whole genome shotgun (WGS) entry which is preliminary data.</text>
</comment>
<dbReference type="EMBL" id="CM029049">
    <property type="protein sequence ID" value="KAG2571418.1"/>
    <property type="molecule type" value="Genomic_DNA"/>
</dbReference>
<dbReference type="InterPro" id="IPR017441">
    <property type="entry name" value="Protein_kinase_ATP_BS"/>
</dbReference>
<feature type="domain" description="Bulb-type lectin" evidence="13">
    <location>
        <begin position="28"/>
        <end position="134"/>
    </location>
</feature>
<dbReference type="Pfam" id="PF08276">
    <property type="entry name" value="PAN_2"/>
    <property type="match status" value="1"/>
</dbReference>
<evidence type="ECO:0000259" key="13">
    <source>
        <dbReference type="PROSITE" id="PS50927"/>
    </source>
</evidence>
<dbReference type="SMART" id="SM00108">
    <property type="entry name" value="B_lectin"/>
    <property type="match status" value="1"/>
</dbReference>
<dbReference type="GO" id="GO:0051707">
    <property type="term" value="P:response to other organism"/>
    <property type="evidence" value="ECO:0007669"/>
    <property type="project" value="UniProtKB-ARBA"/>
</dbReference>
<dbReference type="InterPro" id="IPR003609">
    <property type="entry name" value="Pan_app"/>
</dbReference>
<comment type="catalytic activity">
    <reaction evidence="7">
        <text>L-seryl-[protein] + ATP = O-phospho-L-seryl-[protein] + ADP + H(+)</text>
        <dbReference type="Rhea" id="RHEA:17989"/>
        <dbReference type="Rhea" id="RHEA-COMP:9863"/>
        <dbReference type="Rhea" id="RHEA-COMP:11604"/>
        <dbReference type="ChEBI" id="CHEBI:15378"/>
        <dbReference type="ChEBI" id="CHEBI:29999"/>
        <dbReference type="ChEBI" id="CHEBI:30616"/>
        <dbReference type="ChEBI" id="CHEBI:83421"/>
        <dbReference type="ChEBI" id="CHEBI:456216"/>
        <dbReference type="EC" id="2.7.11.1"/>
    </reaction>
</comment>
<dbReference type="InterPro" id="IPR036426">
    <property type="entry name" value="Bulb-type_lectin_dom_sf"/>
</dbReference>
<evidence type="ECO:0000256" key="1">
    <source>
        <dbReference type="ARBA" id="ARBA00004479"/>
    </source>
</evidence>
<dbReference type="GO" id="GO:0004674">
    <property type="term" value="F:protein serine/threonine kinase activity"/>
    <property type="evidence" value="ECO:0007669"/>
    <property type="project" value="UniProtKB-EC"/>
</dbReference>
<evidence type="ECO:0000259" key="12">
    <source>
        <dbReference type="PROSITE" id="PS50011"/>
    </source>
</evidence>
<protein>
    <recommendedName>
        <fullName evidence="2">non-specific serine/threonine protein kinase</fullName>
        <ecNumber evidence="2">2.7.11.1</ecNumber>
    </recommendedName>
</protein>
<keyword evidence="10" id="KW-0472">Membrane</keyword>
<keyword evidence="10" id="KW-1133">Transmembrane helix</keyword>
<keyword evidence="10" id="KW-0812">Transmembrane</keyword>
<dbReference type="FunFam" id="3.30.200.20:FF:000015">
    <property type="entry name" value="Somatic embryogenesis receptor kinase 1"/>
    <property type="match status" value="1"/>
</dbReference>
<dbReference type="AlphaFoldDB" id="A0A8T0QDX7"/>
<comment type="catalytic activity">
    <reaction evidence="6">
        <text>L-threonyl-[protein] + ATP = O-phospho-L-threonyl-[protein] + ADP + H(+)</text>
        <dbReference type="Rhea" id="RHEA:46608"/>
        <dbReference type="Rhea" id="RHEA-COMP:11060"/>
        <dbReference type="Rhea" id="RHEA-COMP:11605"/>
        <dbReference type="ChEBI" id="CHEBI:15378"/>
        <dbReference type="ChEBI" id="CHEBI:30013"/>
        <dbReference type="ChEBI" id="CHEBI:30616"/>
        <dbReference type="ChEBI" id="CHEBI:61977"/>
        <dbReference type="ChEBI" id="CHEBI:456216"/>
        <dbReference type="EC" id="2.7.11.1"/>
    </reaction>
</comment>
<dbReference type="Gene3D" id="2.90.10.10">
    <property type="entry name" value="Bulb-type lectin domain"/>
    <property type="match status" value="1"/>
</dbReference>
<dbReference type="PROSITE" id="PS50948">
    <property type="entry name" value="PAN"/>
    <property type="match status" value="1"/>
</dbReference>
<evidence type="ECO:0000256" key="4">
    <source>
        <dbReference type="ARBA" id="ARBA00023157"/>
    </source>
</evidence>
<feature type="compositionally biased region" description="Polar residues" evidence="9">
    <location>
        <begin position="476"/>
        <end position="489"/>
    </location>
</feature>
<dbReference type="CDD" id="cd01098">
    <property type="entry name" value="PAN_AP_plant"/>
    <property type="match status" value="1"/>
</dbReference>